<keyword evidence="4" id="KW-1185">Reference proteome</keyword>
<reference evidence="4" key="1">
    <citation type="submission" date="2016-11" db="EMBL/GenBank/DDBJ databases">
        <authorList>
            <person name="Varghese N."/>
            <person name="Submissions S."/>
        </authorList>
    </citation>
    <scope>NUCLEOTIDE SEQUENCE [LARGE SCALE GENOMIC DNA]</scope>
    <source>
        <strain evidence="4">DSM 9756</strain>
    </source>
</reference>
<gene>
    <name evidence="3" type="ORF">SAMN02745206_02331</name>
</gene>
<dbReference type="RefSeq" id="WP_073039657.1">
    <property type="nucleotide sequence ID" value="NZ_FQVB01000022.1"/>
</dbReference>
<dbReference type="CDD" id="cd16894">
    <property type="entry name" value="MltD-like"/>
    <property type="match status" value="1"/>
</dbReference>
<dbReference type="InterPro" id="IPR023346">
    <property type="entry name" value="Lysozyme-like_dom_sf"/>
</dbReference>
<protein>
    <submittedName>
        <fullName evidence="3">Membrane-bound lytic murein transglycosylase D</fullName>
    </submittedName>
</protein>
<dbReference type="SUPFAM" id="SSF53955">
    <property type="entry name" value="Lysozyme-like"/>
    <property type="match status" value="1"/>
</dbReference>
<evidence type="ECO:0000259" key="2">
    <source>
        <dbReference type="Pfam" id="PF01464"/>
    </source>
</evidence>
<evidence type="ECO:0000313" key="4">
    <source>
        <dbReference type="Proteomes" id="UP000184076"/>
    </source>
</evidence>
<evidence type="ECO:0000313" key="3">
    <source>
        <dbReference type="EMBL" id="SHF61291.1"/>
    </source>
</evidence>
<comment type="similarity">
    <text evidence="1">Belongs to the transglycosylase Slt family.</text>
</comment>
<dbReference type="Proteomes" id="UP000184076">
    <property type="component" value="Unassembled WGS sequence"/>
</dbReference>
<evidence type="ECO:0000256" key="1">
    <source>
        <dbReference type="ARBA" id="ARBA00007734"/>
    </source>
</evidence>
<feature type="domain" description="Transglycosylase SLT" evidence="2">
    <location>
        <begin position="144"/>
        <end position="244"/>
    </location>
</feature>
<proteinExistence type="inferred from homology"/>
<dbReference type="PANTHER" id="PTHR37423:SF2">
    <property type="entry name" value="MEMBRANE-BOUND LYTIC MUREIN TRANSGLYCOSYLASE C"/>
    <property type="match status" value="1"/>
</dbReference>
<accession>A0A1M5D2U2</accession>
<dbReference type="AlphaFoldDB" id="A0A1M5D2U2"/>
<dbReference type="PANTHER" id="PTHR37423">
    <property type="entry name" value="SOLUBLE LYTIC MUREIN TRANSGLYCOSYLASE-RELATED"/>
    <property type="match status" value="1"/>
</dbReference>
<sequence>MALHLRYHRKGTAEKAAATPKMGVAILVVTLLLGSGANFAWAGTQEGPILLMPSPFIGSPYKESAPLRMAAVPLHKNLPSAKAVPVPEETLLGRRGFQVPDHPLVERYVGYFTGKWKKGFQESLDRAWPYLPLMAEILDVMGVPTELVYVVLVESHFKGKARSSAGAAGFWQLMPATARSLGLRVDAYVDERLDPLRSTQAAAVYLRKLYDRFGSWELALAAYNAGAGTVRRAIRRHGTYDFWELRERRALPKQTRFYVPKIMAAVHICRDLDRYGFDRPRFLPVWAFTTVWVQQPLSLGQVAKWSGIPSKDLRRLNPALRKAKIPSDGYRLRLPPAVVEKFLSAYETYLAGRG</sequence>
<dbReference type="InterPro" id="IPR008258">
    <property type="entry name" value="Transglycosylase_SLT_dom_1"/>
</dbReference>
<organism evidence="3 4">
    <name type="scientific">Desulfacinum infernum DSM 9756</name>
    <dbReference type="NCBI Taxonomy" id="1121391"/>
    <lineage>
        <taxon>Bacteria</taxon>
        <taxon>Pseudomonadati</taxon>
        <taxon>Thermodesulfobacteriota</taxon>
        <taxon>Syntrophobacteria</taxon>
        <taxon>Syntrophobacterales</taxon>
        <taxon>Syntrophobacteraceae</taxon>
        <taxon>Desulfacinum</taxon>
    </lineage>
</organism>
<dbReference type="Pfam" id="PF01464">
    <property type="entry name" value="SLT"/>
    <property type="match status" value="1"/>
</dbReference>
<name>A0A1M5D2U2_9BACT</name>
<dbReference type="Gene3D" id="1.10.530.10">
    <property type="match status" value="1"/>
</dbReference>
<dbReference type="EMBL" id="FQVB01000022">
    <property type="protein sequence ID" value="SHF61291.1"/>
    <property type="molecule type" value="Genomic_DNA"/>
</dbReference>
<dbReference type="STRING" id="1121391.SAMN02745206_02331"/>